<dbReference type="KEGG" id="sace:GIY23_09245"/>
<gene>
    <name evidence="3" type="ORF">GIY23_09245</name>
</gene>
<evidence type="ECO:0000313" key="4">
    <source>
        <dbReference type="Proteomes" id="UP000371041"/>
    </source>
</evidence>
<feature type="domain" description="SseB protein N-terminal" evidence="2">
    <location>
        <begin position="73"/>
        <end position="172"/>
    </location>
</feature>
<keyword evidence="4" id="KW-1185">Reference proteome</keyword>
<proteinExistence type="predicted"/>
<dbReference type="AlphaFoldDB" id="A0A5Q3QDV6"/>
<evidence type="ECO:0000259" key="2">
    <source>
        <dbReference type="Pfam" id="PF07179"/>
    </source>
</evidence>
<organism evidence="3 4">
    <name type="scientific">Allosaccharopolyspora coralli</name>
    <dbReference type="NCBI Taxonomy" id="2665642"/>
    <lineage>
        <taxon>Bacteria</taxon>
        <taxon>Bacillati</taxon>
        <taxon>Actinomycetota</taxon>
        <taxon>Actinomycetes</taxon>
        <taxon>Pseudonocardiales</taxon>
        <taxon>Pseudonocardiaceae</taxon>
        <taxon>Allosaccharopolyspora</taxon>
    </lineage>
</organism>
<sequence length="199" mass="21319">MLQRPIATDGSMAERPRFVRFEGTLNSLDSASVPDVPTTLGLPSAWDEEALDEHPSPELIAAVREVLGGHDVMDRVMNLLQKAPLWLETEVASGGGDRVVRTLRAEGLRWLPLFSSRTLLARFAQASGRGSAEITYGSLTGAEVLDELLPQLPRGTGIVLDPVSDHVLALPSKLEPEPGPDVSANSDRLARPGADQRGA</sequence>
<dbReference type="InterPro" id="IPR009839">
    <property type="entry name" value="SseB_N"/>
</dbReference>
<dbReference type="Proteomes" id="UP000371041">
    <property type="component" value="Chromosome"/>
</dbReference>
<evidence type="ECO:0000313" key="3">
    <source>
        <dbReference type="EMBL" id="QGK69679.1"/>
    </source>
</evidence>
<dbReference type="Pfam" id="PF07179">
    <property type="entry name" value="SseB"/>
    <property type="match status" value="1"/>
</dbReference>
<dbReference type="RefSeq" id="WP_154076273.1">
    <property type="nucleotide sequence ID" value="NZ_CP045929.1"/>
</dbReference>
<evidence type="ECO:0000256" key="1">
    <source>
        <dbReference type="SAM" id="MobiDB-lite"/>
    </source>
</evidence>
<feature type="region of interest" description="Disordered" evidence="1">
    <location>
        <begin position="172"/>
        <end position="199"/>
    </location>
</feature>
<dbReference type="EMBL" id="CP045929">
    <property type="protein sequence ID" value="QGK69679.1"/>
    <property type="molecule type" value="Genomic_DNA"/>
</dbReference>
<protein>
    <recommendedName>
        <fullName evidence="2">SseB protein N-terminal domain-containing protein</fullName>
    </recommendedName>
</protein>
<name>A0A5Q3QDV6_9PSEU</name>
<reference evidence="4" key="1">
    <citation type="submission" date="2019-11" db="EMBL/GenBank/DDBJ databases">
        <title>The complete genome sequence of Saccharopolyspora sp. E2A.</title>
        <authorList>
            <person name="Zhang G."/>
        </authorList>
    </citation>
    <scope>NUCLEOTIDE SEQUENCE [LARGE SCALE GENOMIC DNA]</scope>
    <source>
        <strain evidence="4">E2A</strain>
    </source>
</reference>
<accession>A0A5Q3QDV6</accession>